<reference evidence="3" key="1">
    <citation type="submission" date="2017-07" db="EMBL/GenBank/DDBJ databases">
        <title>Draft genome sequence of Effusibacillus lacus strain skLN1.</title>
        <authorList>
            <person name="Watanabe M."/>
            <person name="Kojima H."/>
            <person name="Fukui M."/>
        </authorList>
    </citation>
    <scope>NUCLEOTIDE SEQUENCE [LARGE SCALE GENOMIC DNA]</scope>
    <source>
        <strain evidence="3">skLN1</strain>
    </source>
</reference>
<protein>
    <submittedName>
        <fullName evidence="2">Enoyl-CoA hydratase</fullName>
    </submittedName>
</protein>
<dbReference type="AlphaFoldDB" id="A0A292YDS3"/>
<accession>A0A292YDS3</accession>
<comment type="similarity">
    <text evidence="1">Belongs to the enoyl-CoA hydratase/isomerase family.</text>
</comment>
<dbReference type="EMBL" id="BDUF01000057">
    <property type="protein sequence ID" value="GAX90512.1"/>
    <property type="molecule type" value="Genomic_DNA"/>
</dbReference>
<name>A0A292YDS3_9BACL</name>
<dbReference type="InterPro" id="IPR001753">
    <property type="entry name" value="Enoyl-CoA_hydra/iso"/>
</dbReference>
<keyword evidence="3" id="KW-1185">Reference proteome</keyword>
<comment type="caution">
    <text evidence="2">The sequence shown here is derived from an EMBL/GenBank/DDBJ whole genome shotgun (WGS) entry which is preliminary data.</text>
</comment>
<evidence type="ECO:0000256" key="1">
    <source>
        <dbReference type="ARBA" id="ARBA00005254"/>
    </source>
</evidence>
<dbReference type="InterPro" id="IPR051683">
    <property type="entry name" value="Enoyl-CoA_Hydratase/Isomerase"/>
</dbReference>
<evidence type="ECO:0000313" key="2">
    <source>
        <dbReference type="EMBL" id="GAX90512.1"/>
    </source>
</evidence>
<dbReference type="PANTHER" id="PTHR42964">
    <property type="entry name" value="ENOYL-COA HYDRATASE"/>
    <property type="match status" value="1"/>
</dbReference>
<dbReference type="Gene3D" id="3.90.226.10">
    <property type="entry name" value="2-enoyl-CoA Hydratase, Chain A, domain 1"/>
    <property type="match status" value="1"/>
</dbReference>
<dbReference type="Proteomes" id="UP000217785">
    <property type="component" value="Unassembled WGS sequence"/>
</dbReference>
<organism evidence="2 3">
    <name type="scientific">Effusibacillus lacus</name>
    <dbReference type="NCBI Taxonomy" id="1348429"/>
    <lineage>
        <taxon>Bacteria</taxon>
        <taxon>Bacillati</taxon>
        <taxon>Bacillota</taxon>
        <taxon>Bacilli</taxon>
        <taxon>Bacillales</taxon>
        <taxon>Alicyclobacillaceae</taxon>
        <taxon>Effusibacillus</taxon>
    </lineage>
</organism>
<dbReference type="Pfam" id="PF00378">
    <property type="entry name" value="ECH_1"/>
    <property type="match status" value="1"/>
</dbReference>
<dbReference type="CDD" id="cd06558">
    <property type="entry name" value="crotonase-like"/>
    <property type="match status" value="1"/>
</dbReference>
<evidence type="ECO:0000313" key="3">
    <source>
        <dbReference type="Proteomes" id="UP000217785"/>
    </source>
</evidence>
<dbReference type="SUPFAM" id="SSF52096">
    <property type="entry name" value="ClpP/crotonase"/>
    <property type="match status" value="1"/>
</dbReference>
<sequence>MSNQVEIVREGLVLRFTLNNPENGNEITGEMFEAMLAELRKETENPQTRILHIRATGDKFCTGRERSARSTEEMKTEVKRLVGFKQLLRKLPLITIAEVQGDAKGFGFGMAILCDFAIVSEDAVLSFPEIKMGLAPTAVMSYLSEYIPIRQAFSLVVTGEPISPKRASEMGLVSESVPRHRLSKRVEEIIHSILQLDEQAVTDCKEFFQTAIQNHFDVNAKLAIHSLTVGSLSMNERKNNKRGCV</sequence>
<proteinExistence type="inferred from homology"/>
<dbReference type="PANTHER" id="PTHR42964:SF1">
    <property type="entry name" value="POLYKETIDE BIOSYNTHESIS ENOYL-COA HYDRATASE PKSH-RELATED"/>
    <property type="match status" value="1"/>
</dbReference>
<dbReference type="RefSeq" id="WP_165912432.1">
    <property type="nucleotide sequence ID" value="NZ_BDUF01000057.1"/>
</dbReference>
<dbReference type="InterPro" id="IPR029045">
    <property type="entry name" value="ClpP/crotonase-like_dom_sf"/>
</dbReference>
<dbReference type="GO" id="GO:0003824">
    <property type="term" value="F:catalytic activity"/>
    <property type="evidence" value="ECO:0007669"/>
    <property type="project" value="UniProtKB-ARBA"/>
</dbReference>
<gene>
    <name evidence="2" type="ORF">EFBL_2139</name>
</gene>